<gene>
    <name evidence="2" type="ORF">CCDG5_0447</name>
</gene>
<dbReference type="PATRIC" id="fig|29343.3.peg.466"/>
<evidence type="ECO:0000256" key="1">
    <source>
        <dbReference type="SAM" id="Phobius"/>
    </source>
</evidence>
<dbReference type="PANTHER" id="PTHR40076:SF1">
    <property type="entry name" value="MEMBRANE PROTEIN"/>
    <property type="match status" value="1"/>
</dbReference>
<keyword evidence="1" id="KW-0472">Membrane</keyword>
<evidence type="ECO:0000313" key="3">
    <source>
        <dbReference type="Proteomes" id="UP000032431"/>
    </source>
</evidence>
<dbReference type="AlphaFoldDB" id="A0A078KR09"/>
<dbReference type="Pfam" id="PF06161">
    <property type="entry name" value="DUF975"/>
    <property type="match status" value="1"/>
</dbReference>
<feature type="transmembrane region" description="Helical" evidence="1">
    <location>
        <begin position="61"/>
        <end position="84"/>
    </location>
</feature>
<dbReference type="OrthoDB" id="1860133at2"/>
<proteinExistence type="predicted"/>
<feature type="transmembrane region" description="Helical" evidence="1">
    <location>
        <begin position="130"/>
        <end position="151"/>
    </location>
</feature>
<dbReference type="PANTHER" id="PTHR40076">
    <property type="entry name" value="MEMBRANE PROTEIN-RELATED"/>
    <property type="match status" value="1"/>
</dbReference>
<feature type="transmembrane region" description="Helical" evidence="1">
    <location>
        <begin position="171"/>
        <end position="194"/>
    </location>
</feature>
<name>A0A078KR09_9FIRM</name>
<reference evidence="3" key="1">
    <citation type="submission" date="2014-07" db="EMBL/GenBank/DDBJ databases">
        <authorList>
            <person name="Wibberg D."/>
        </authorList>
    </citation>
    <scope>NUCLEOTIDE SEQUENCE [LARGE SCALE GENOMIC DNA]</scope>
    <source>
        <strain evidence="3">DG5</strain>
    </source>
</reference>
<keyword evidence="1" id="KW-0812">Transmembrane</keyword>
<keyword evidence="3" id="KW-1185">Reference proteome</keyword>
<accession>A0A078KR09</accession>
<dbReference type="HOGENOM" id="CLU_975719_0_0_9"/>
<dbReference type="Proteomes" id="UP000032431">
    <property type="component" value="Chromosome I"/>
</dbReference>
<dbReference type="InterPro" id="IPR010380">
    <property type="entry name" value="DUF975"/>
</dbReference>
<evidence type="ECO:0000313" key="2">
    <source>
        <dbReference type="EMBL" id="CDZ23585.1"/>
    </source>
</evidence>
<feature type="transmembrane region" description="Helical" evidence="1">
    <location>
        <begin position="20"/>
        <end position="40"/>
    </location>
</feature>
<organism evidence="2 3">
    <name type="scientific">[Clostridium] cellulosi</name>
    <dbReference type="NCBI Taxonomy" id="29343"/>
    <lineage>
        <taxon>Bacteria</taxon>
        <taxon>Bacillati</taxon>
        <taxon>Bacillota</taxon>
        <taxon>Clostridia</taxon>
        <taxon>Eubacteriales</taxon>
        <taxon>Oscillospiraceae</taxon>
        <taxon>Oscillospiraceae incertae sedis</taxon>
    </lineage>
</organism>
<protein>
    <submittedName>
        <fullName evidence="2">Putative membrane protein</fullName>
    </submittedName>
</protein>
<keyword evidence="1" id="KW-1133">Transmembrane helix</keyword>
<sequence length="286" mass="32472">MVNLRVLSKYNGLKALKNSWLKAIAVLLILGLLVFGISQLESAYRKITEIPELTDNGLINLNIYSFIISLVFSIIAFFIMTPLILGMTEWYWNLTSGAKPAIGDIFGWFGSGKLYGKSLWLRFYVGVRKALWWLLTCGLPAVLLVAAEYYLSNVNINNPQNLSDSDIRKVLIAGVLSFFGGTLMIGGIILFLFVTSRYTLANYLIVEDSSRKVSDVVRDSIRYTKDYRWEITKFFLSYIGWAIACIAIVPILFVVPYFYSSFTVYSKHIIYEQRKIENNGAPVNQQ</sequence>
<dbReference type="KEGG" id="ccel:CCDG5_0447"/>
<feature type="transmembrane region" description="Helical" evidence="1">
    <location>
        <begin position="235"/>
        <end position="259"/>
    </location>
</feature>
<dbReference type="EMBL" id="LM995447">
    <property type="protein sequence ID" value="CDZ23585.1"/>
    <property type="molecule type" value="Genomic_DNA"/>
</dbReference>